<keyword evidence="2" id="KW-0472">Membrane</keyword>
<keyword evidence="2" id="KW-1133">Transmembrane helix</keyword>
<name>A0A5E4MVM5_9HEMI</name>
<keyword evidence="2" id="KW-0812">Transmembrane</keyword>
<feature type="transmembrane region" description="Helical" evidence="2">
    <location>
        <begin position="95"/>
        <end position="119"/>
    </location>
</feature>
<organism evidence="3 4">
    <name type="scientific">Cinara cedri</name>
    <dbReference type="NCBI Taxonomy" id="506608"/>
    <lineage>
        <taxon>Eukaryota</taxon>
        <taxon>Metazoa</taxon>
        <taxon>Ecdysozoa</taxon>
        <taxon>Arthropoda</taxon>
        <taxon>Hexapoda</taxon>
        <taxon>Insecta</taxon>
        <taxon>Pterygota</taxon>
        <taxon>Neoptera</taxon>
        <taxon>Paraneoptera</taxon>
        <taxon>Hemiptera</taxon>
        <taxon>Sternorrhyncha</taxon>
        <taxon>Aphidomorpha</taxon>
        <taxon>Aphidoidea</taxon>
        <taxon>Aphididae</taxon>
        <taxon>Lachninae</taxon>
        <taxon>Cinara</taxon>
    </lineage>
</organism>
<evidence type="ECO:0000313" key="3">
    <source>
        <dbReference type="EMBL" id="VVC33511.1"/>
    </source>
</evidence>
<protein>
    <submittedName>
        <fullName evidence="3">Uncharacterized protein</fullName>
    </submittedName>
</protein>
<dbReference type="AlphaFoldDB" id="A0A5E4MVM5"/>
<feature type="compositionally biased region" description="Basic residues" evidence="1">
    <location>
        <begin position="61"/>
        <end position="73"/>
    </location>
</feature>
<reference evidence="3 4" key="1">
    <citation type="submission" date="2019-08" db="EMBL/GenBank/DDBJ databases">
        <authorList>
            <person name="Alioto T."/>
            <person name="Alioto T."/>
            <person name="Gomez Garrido J."/>
        </authorList>
    </citation>
    <scope>NUCLEOTIDE SEQUENCE [LARGE SCALE GENOMIC DNA]</scope>
</reference>
<evidence type="ECO:0000313" key="4">
    <source>
        <dbReference type="Proteomes" id="UP000325440"/>
    </source>
</evidence>
<evidence type="ECO:0000256" key="2">
    <source>
        <dbReference type="SAM" id="Phobius"/>
    </source>
</evidence>
<sequence>MFKTVRAQHGSGDLMAELEYTVLPQSDDRSLSSASSGEDETPPPSCSIGRHHMQYQYHQHQQYHHHHHHHRRSSSSDDCDGGGSGGGVAGTRRTVIIIIVMLVLGCGVVAAAVLVPILLAARLVSVPTSARLQTFAVAASGVIHSARGDYVQLLPVKHAPPGTVIEFNPVQEPPPSSLPPANRRKRRSVKLRLIDSHRRRRPHWFPTVGFPDTSIATRAVFAAVASRQSGRRRRVFEEENEKNER</sequence>
<dbReference type="Proteomes" id="UP000325440">
    <property type="component" value="Unassembled WGS sequence"/>
</dbReference>
<feature type="region of interest" description="Disordered" evidence="1">
    <location>
        <begin position="26"/>
        <end position="86"/>
    </location>
</feature>
<gene>
    <name evidence="3" type="ORF">CINCED_3A007835</name>
</gene>
<evidence type="ECO:0000256" key="1">
    <source>
        <dbReference type="SAM" id="MobiDB-lite"/>
    </source>
</evidence>
<proteinExistence type="predicted"/>
<accession>A0A5E4MVM5</accession>
<dbReference type="OrthoDB" id="6629547at2759"/>
<dbReference type="EMBL" id="CABPRJ010000970">
    <property type="protein sequence ID" value="VVC33511.1"/>
    <property type="molecule type" value="Genomic_DNA"/>
</dbReference>
<feature type="non-terminal residue" evidence="3">
    <location>
        <position position="245"/>
    </location>
</feature>
<keyword evidence="4" id="KW-1185">Reference proteome</keyword>